<dbReference type="KEGG" id="vg:80266084"/>
<accession>A0AAE9GSK7</accession>
<feature type="region of interest" description="Disordered" evidence="1">
    <location>
        <begin position="28"/>
        <end position="109"/>
    </location>
</feature>
<keyword evidence="3" id="KW-1185">Reference proteome</keyword>
<protein>
    <submittedName>
        <fullName evidence="2">Uncharacterized protein</fullName>
    </submittedName>
</protein>
<dbReference type="Proteomes" id="UP000831298">
    <property type="component" value="Segment"/>
</dbReference>
<evidence type="ECO:0000313" key="3">
    <source>
        <dbReference type="Proteomes" id="UP000831298"/>
    </source>
</evidence>
<dbReference type="RefSeq" id="YP_010766405.1">
    <property type="nucleotide sequence ID" value="NC_073679.1"/>
</dbReference>
<feature type="compositionally biased region" description="Low complexity" evidence="1">
    <location>
        <begin position="28"/>
        <end position="71"/>
    </location>
</feature>
<evidence type="ECO:0000313" key="2">
    <source>
        <dbReference type="EMBL" id="UOL48449.1"/>
    </source>
</evidence>
<dbReference type="EMBL" id="OM982620">
    <property type="protein sequence ID" value="UOL48449.1"/>
    <property type="molecule type" value="Genomic_DNA"/>
</dbReference>
<dbReference type="GeneID" id="80266084"/>
<name>A0AAE9GSK7_9CAUD</name>
<evidence type="ECO:0000256" key="1">
    <source>
        <dbReference type="SAM" id="MobiDB-lite"/>
    </source>
</evidence>
<proteinExistence type="predicted"/>
<reference evidence="2 3" key="1">
    <citation type="submission" date="2022-02" db="EMBL/GenBank/DDBJ databases">
        <authorList>
            <person name="Gylling M."/>
        </authorList>
    </citation>
    <scope>NUCLEOTIDE SEQUENCE [LARGE SCALE GENOMIC DNA]</scope>
</reference>
<organism evidence="2 3">
    <name type="scientific">Pseudomonas phage Kremar</name>
    <dbReference type="NCBI Taxonomy" id="2928831"/>
    <lineage>
        <taxon>Viruses</taxon>
        <taxon>Duplodnaviria</taxon>
        <taxon>Heunggongvirae</taxon>
        <taxon>Uroviricota</taxon>
        <taxon>Caudoviricetes</taxon>
        <taxon>Vandenendeviridae</taxon>
        <taxon>Gorskivirinae</taxon>
        <taxon>Kremarvirus</taxon>
        <taxon>Kremarvirus kremar</taxon>
    </lineage>
</organism>
<sequence length="286" mass="30281">MKKIIAGVMGFLMMGMIVVEAEAASRVSSSSRSSFSSSRSSSFSSPSRSSYSAPKSYSAPAVSAPSRSTSSNPGLKALGFSRPASTPTVSRPSASVSSSRPASTSSVSTGWFGKKTVSSAPVSYRAPVRQVSSPVQYRNTLSSRPRTTVIQRNTYVNYGGYNGYNRGYGGYGYNPYGGYGYGGNSFVSGALGAVGGVMLYNALTTPHHTGVNSGATAAQIEQAKTDQRIEDKLDMQNQLLMQQRTQTVAAAPVVMQQPQCFLPPDAPLMMSPQFYCGVNNAEQTRN</sequence>
<feature type="compositionally biased region" description="Low complexity" evidence="1">
    <location>
        <begin position="81"/>
        <end position="109"/>
    </location>
</feature>